<feature type="region of interest" description="Disordered" evidence="1">
    <location>
        <begin position="1"/>
        <end position="69"/>
    </location>
</feature>
<accession>G9L215</accession>
<name>G9L215_MUSPF</name>
<reference evidence="2" key="1">
    <citation type="journal article" date="2013" name="J. Virol.">
        <title>Sequencing, annotation, and characterization of the influenza ferret infectome.</title>
        <authorList>
            <person name="Leon A.J."/>
            <person name="Banner D."/>
            <person name="Xu L."/>
            <person name="Ran L."/>
            <person name="Peng Z."/>
            <person name="Yi K."/>
            <person name="Chen C."/>
            <person name="Xu F."/>
            <person name="Huang J."/>
            <person name="Zhao Z."/>
            <person name="Lin Z."/>
            <person name="Huang S.H."/>
            <person name="Fang Y."/>
            <person name="Kelvin A.A."/>
            <person name="Ross T.M."/>
            <person name="Farooqui A."/>
            <person name="Kelvin D.J."/>
        </authorList>
    </citation>
    <scope>NUCLEOTIDE SEQUENCE</scope>
    <source>
        <tissue evidence="2">Lungs</tissue>
    </source>
</reference>
<dbReference type="EMBL" id="JP022596">
    <property type="protein sequence ID" value="AES11194.1"/>
    <property type="molecule type" value="mRNA"/>
</dbReference>
<organism evidence="2">
    <name type="scientific">Mustela putorius furo</name>
    <name type="common">European domestic ferret</name>
    <name type="synonym">Mustela furo</name>
    <dbReference type="NCBI Taxonomy" id="9669"/>
    <lineage>
        <taxon>Eukaryota</taxon>
        <taxon>Metazoa</taxon>
        <taxon>Chordata</taxon>
        <taxon>Craniata</taxon>
        <taxon>Vertebrata</taxon>
        <taxon>Euteleostomi</taxon>
        <taxon>Mammalia</taxon>
        <taxon>Eutheria</taxon>
        <taxon>Laurasiatheria</taxon>
        <taxon>Carnivora</taxon>
        <taxon>Caniformia</taxon>
        <taxon>Musteloidea</taxon>
        <taxon>Mustelidae</taxon>
        <taxon>Mustelinae</taxon>
        <taxon>Mustela</taxon>
    </lineage>
</organism>
<feature type="non-terminal residue" evidence="2">
    <location>
        <position position="1"/>
    </location>
</feature>
<sequence length="69" mass="7153">LRQSGGATESTSTGRRAGSGPPEWGIAESEGRTEPPQRTDAPGGALAPEGVSRPQIEQLRNAQAERGRA</sequence>
<feature type="non-terminal residue" evidence="2">
    <location>
        <position position="69"/>
    </location>
</feature>
<feature type="compositionally biased region" description="Polar residues" evidence="1">
    <location>
        <begin position="1"/>
        <end position="14"/>
    </location>
</feature>
<evidence type="ECO:0000313" key="2">
    <source>
        <dbReference type="EMBL" id="AES11194.1"/>
    </source>
</evidence>
<dbReference type="AlphaFoldDB" id="G9L215"/>
<proteinExistence type="evidence at transcript level"/>
<evidence type="ECO:0000256" key="1">
    <source>
        <dbReference type="SAM" id="MobiDB-lite"/>
    </source>
</evidence>
<protein>
    <submittedName>
        <fullName evidence="2">Uncharacterized protein</fullName>
    </submittedName>
</protein>